<dbReference type="InterPro" id="IPR011990">
    <property type="entry name" value="TPR-like_helical_dom_sf"/>
</dbReference>
<dbReference type="SUPFAM" id="SSF48452">
    <property type="entry name" value="TPR-like"/>
    <property type="match status" value="1"/>
</dbReference>
<gene>
    <name evidence="1" type="ORF">A0Z09_001275</name>
</gene>
<protein>
    <submittedName>
        <fullName evidence="1">Uncharacterized protein</fullName>
    </submittedName>
</protein>
<dbReference type="Proteomes" id="UP000364097">
    <property type="component" value="Unassembled WGS sequence"/>
</dbReference>
<sequence>MDSLITELSELAKEHFENSEFEKCDTILSELIAFCKGEITLAQDGKMIFIDDADKERLLLEAYYNRALCRFNCLKFKEAFEDTTLAIKFDSNNVFLFNLLGLCNFKLDFTRSTFSF</sequence>
<keyword evidence="2" id="KW-1185">Reference proteome</keyword>
<accession>A0ABW9N336</accession>
<dbReference type="Gene3D" id="1.25.40.10">
    <property type="entry name" value="Tetratricopeptide repeat domain"/>
    <property type="match status" value="1"/>
</dbReference>
<proteinExistence type="predicted"/>
<evidence type="ECO:0000313" key="2">
    <source>
        <dbReference type="Proteomes" id="UP000364097"/>
    </source>
</evidence>
<name>A0ABW9N336_9BACT</name>
<comment type="caution">
    <text evidence="1">The sequence shown here is derived from an EMBL/GenBank/DDBJ whole genome shotgun (WGS) entry which is preliminary data.</text>
</comment>
<organism evidence="1 2">
    <name type="scientific">Campylobacter subantarcticus</name>
    <dbReference type="NCBI Taxonomy" id="497724"/>
    <lineage>
        <taxon>Bacteria</taxon>
        <taxon>Pseudomonadati</taxon>
        <taxon>Campylobacterota</taxon>
        <taxon>Epsilonproteobacteria</taxon>
        <taxon>Campylobacterales</taxon>
        <taxon>Campylobacteraceae</taxon>
        <taxon>Campylobacter</taxon>
    </lineage>
</organism>
<dbReference type="RefSeq" id="WP_043019485.1">
    <property type="nucleotide sequence ID" value="NZ_AACKMW020000016.1"/>
</dbReference>
<dbReference type="EMBL" id="AACKMW020000016">
    <property type="protein sequence ID" value="MPB98700.1"/>
    <property type="molecule type" value="Genomic_DNA"/>
</dbReference>
<reference evidence="1" key="1">
    <citation type="submission" date="2019-08" db="EMBL/GenBank/DDBJ databases">
        <title>Rapid identification of Enteric Bacteria from Whole Genome Sequences (WGS) using Average Nucleotide Identity (ANI).</title>
        <authorList>
            <person name="Lane C."/>
        </authorList>
    </citation>
    <scope>NUCLEOTIDE SEQUENCE [LARGE SCALE GENOMIC DNA]</scope>
    <source>
        <strain evidence="1">2010D-8461</strain>
    </source>
</reference>
<evidence type="ECO:0000313" key="1">
    <source>
        <dbReference type="EMBL" id="MPB98700.1"/>
    </source>
</evidence>